<keyword evidence="3" id="KW-1185">Reference proteome</keyword>
<comment type="similarity">
    <text evidence="1">Belongs to the UPF0098 family.</text>
</comment>
<dbReference type="InterPro" id="IPR008914">
    <property type="entry name" value="PEBP"/>
</dbReference>
<protein>
    <submittedName>
        <fullName evidence="2">YbhB/YbcL family Raf kinase inhibitor-like protein</fullName>
    </submittedName>
</protein>
<name>A0ABP7I6B5_9ACTN</name>
<reference evidence="3" key="1">
    <citation type="journal article" date="2019" name="Int. J. Syst. Evol. Microbiol.">
        <title>The Global Catalogue of Microorganisms (GCM) 10K type strain sequencing project: providing services to taxonomists for standard genome sequencing and annotation.</title>
        <authorList>
            <consortium name="The Broad Institute Genomics Platform"/>
            <consortium name="The Broad Institute Genome Sequencing Center for Infectious Disease"/>
            <person name="Wu L."/>
            <person name="Ma J."/>
        </authorList>
    </citation>
    <scope>NUCLEOTIDE SEQUENCE [LARGE SCALE GENOMIC DNA]</scope>
    <source>
        <strain evidence="3">JCM 17138</strain>
    </source>
</reference>
<gene>
    <name evidence="2" type="ORF">GCM10022403_047540</name>
</gene>
<evidence type="ECO:0000256" key="1">
    <source>
        <dbReference type="ARBA" id="ARBA00007120"/>
    </source>
</evidence>
<dbReference type="CDD" id="cd00865">
    <property type="entry name" value="PEBP_bact_arch"/>
    <property type="match status" value="1"/>
</dbReference>
<dbReference type="InterPro" id="IPR036610">
    <property type="entry name" value="PEBP-like_sf"/>
</dbReference>
<sequence length="190" mass="19968">MTILGTLLKNKRAGEAKLAWHLPALAGPEALDLRSPDFQHESVIPKVHVGKRAGGENRSPALAWSGTPDDTAQLLLVVQDIDSPTRTPFVHCVALLDPDLVTLPTGALNTGSSVKGVRVLRSGMGRGYLGPEPIKGHGLHRYVFQLFALPTAITSAQGGTNLDTAKPAAVLATVSGPALARGRMDGLYGR</sequence>
<evidence type="ECO:0000313" key="3">
    <source>
        <dbReference type="Proteomes" id="UP001501009"/>
    </source>
</evidence>
<organism evidence="2 3">
    <name type="scientific">Streptomyces coacervatus</name>
    <dbReference type="NCBI Taxonomy" id="647381"/>
    <lineage>
        <taxon>Bacteria</taxon>
        <taxon>Bacillati</taxon>
        <taxon>Actinomycetota</taxon>
        <taxon>Actinomycetes</taxon>
        <taxon>Kitasatosporales</taxon>
        <taxon>Streptomycetaceae</taxon>
        <taxon>Streptomyces</taxon>
    </lineage>
</organism>
<dbReference type="InterPro" id="IPR005247">
    <property type="entry name" value="YbhB_YbcL/LppC-like"/>
</dbReference>
<dbReference type="Proteomes" id="UP001501009">
    <property type="component" value="Unassembled WGS sequence"/>
</dbReference>
<dbReference type="Gene3D" id="3.90.280.10">
    <property type="entry name" value="PEBP-like"/>
    <property type="match status" value="1"/>
</dbReference>
<dbReference type="EMBL" id="BAABDE010000020">
    <property type="protein sequence ID" value="GAA3807880.1"/>
    <property type="molecule type" value="Genomic_DNA"/>
</dbReference>
<comment type="caution">
    <text evidence="2">The sequence shown here is derived from an EMBL/GenBank/DDBJ whole genome shotgun (WGS) entry which is preliminary data.</text>
</comment>
<dbReference type="SUPFAM" id="SSF49777">
    <property type="entry name" value="PEBP-like"/>
    <property type="match status" value="1"/>
</dbReference>
<dbReference type="Pfam" id="PF01161">
    <property type="entry name" value="PBP"/>
    <property type="match status" value="1"/>
</dbReference>
<proteinExistence type="inferred from homology"/>
<evidence type="ECO:0000313" key="2">
    <source>
        <dbReference type="EMBL" id="GAA3807880.1"/>
    </source>
</evidence>
<dbReference type="GO" id="GO:0004860">
    <property type="term" value="F:protein kinase inhibitor activity"/>
    <property type="evidence" value="ECO:0007669"/>
    <property type="project" value="UniProtKB-KW"/>
</dbReference>
<keyword evidence="2" id="KW-0649">Protein kinase inhibitor</keyword>
<dbReference type="RefSeq" id="WP_275772602.1">
    <property type="nucleotide sequence ID" value="NZ_BAABDE010000020.1"/>
</dbReference>
<accession>A0ABP7I6B5</accession>